<feature type="compositionally biased region" description="Polar residues" evidence="1">
    <location>
        <begin position="389"/>
        <end position="417"/>
    </location>
</feature>
<gene>
    <name evidence="2" type="ORF">Lbru_1161</name>
</gene>
<evidence type="ECO:0000256" key="1">
    <source>
        <dbReference type="SAM" id="MobiDB-lite"/>
    </source>
</evidence>
<feature type="compositionally biased region" description="Acidic residues" evidence="1">
    <location>
        <begin position="418"/>
        <end position="430"/>
    </location>
</feature>
<evidence type="ECO:0000313" key="3">
    <source>
        <dbReference type="Proteomes" id="UP000054742"/>
    </source>
</evidence>
<dbReference type="PATRIC" id="fig|29422.6.peg.1222"/>
<feature type="region of interest" description="Disordered" evidence="1">
    <location>
        <begin position="353"/>
        <end position="430"/>
    </location>
</feature>
<reference evidence="2 3" key="1">
    <citation type="submission" date="2015-11" db="EMBL/GenBank/DDBJ databases">
        <title>Genomic analysis of 38 Legionella species identifies large and diverse effector repertoires.</title>
        <authorList>
            <person name="Burstein D."/>
            <person name="Amaro F."/>
            <person name="Zusman T."/>
            <person name="Lifshitz Z."/>
            <person name="Cohen O."/>
            <person name="Gilbert J.A."/>
            <person name="Pupko T."/>
            <person name="Shuman H.A."/>
            <person name="Segal G."/>
        </authorList>
    </citation>
    <scope>NUCLEOTIDE SEQUENCE [LARGE SCALE GENOMIC DNA]</scope>
    <source>
        <strain evidence="2 3">ATCC 43878</strain>
    </source>
</reference>
<proteinExistence type="predicted"/>
<dbReference type="Proteomes" id="UP000054742">
    <property type="component" value="Unassembled WGS sequence"/>
</dbReference>
<name>A0A0W0SNH0_9GAMM</name>
<accession>A0A0W0SNH0</accession>
<protein>
    <submittedName>
        <fullName evidence="2">Uncharacterized protein</fullName>
    </submittedName>
</protein>
<feature type="region of interest" description="Disordered" evidence="1">
    <location>
        <begin position="308"/>
        <end position="339"/>
    </location>
</feature>
<organism evidence="2 3">
    <name type="scientific">Legionella brunensis</name>
    <dbReference type="NCBI Taxonomy" id="29422"/>
    <lineage>
        <taxon>Bacteria</taxon>
        <taxon>Pseudomonadati</taxon>
        <taxon>Pseudomonadota</taxon>
        <taxon>Gammaproteobacteria</taxon>
        <taxon>Legionellales</taxon>
        <taxon>Legionellaceae</taxon>
        <taxon>Legionella</taxon>
    </lineage>
</organism>
<comment type="caution">
    <text evidence="2">The sequence shown here is derived from an EMBL/GenBank/DDBJ whole genome shotgun (WGS) entry which is preliminary data.</text>
</comment>
<feature type="compositionally biased region" description="Basic and acidic residues" evidence="1">
    <location>
        <begin position="374"/>
        <end position="387"/>
    </location>
</feature>
<evidence type="ECO:0000313" key="2">
    <source>
        <dbReference type="EMBL" id="KTC84946.1"/>
    </source>
</evidence>
<dbReference type="AlphaFoldDB" id="A0A0W0SNH0"/>
<keyword evidence="3" id="KW-1185">Reference proteome</keyword>
<sequence>MTIMLKRTIAFFPVSTQNNYVATQDTSLDKVKKYIDAQIEYNKFLMERLLRGNKEEIFEIVTSLFLDLTDIPRSIKLPPSKILDEFKQEFIDHIMTDLKEYIRLKECANNNNNNNTNMDYLYLNIQFVYQIWLLGVQSITAKKVELILSHIYDGKDLKKKTKEVLYRITTKSIQSPLMAEILGLSEMLSFIESEVSPYCLKLKDDVQIFQEKGLTYISITNEAMSGKNKKILQFLKQNPTDQAFLSLVDKWIKTNNALKTAKPSSDINDSYLVTFEKMKAKYQLEDEIDRVIEEINARKQASKTAETLEKTKVVSENQSEIGLPPQSRSKVSKRGNRPAKIVRQEENLQSLQTSVEALEETEKPLNSSTNVKEAVTESSRDQLEKDMSPQLSSCSSYVETTNYNSTTEQTADISESSTYEEDEEKLNEDENIEAYSYVQDYSLFAKKNNNARPQQHDEKPKRNVLNLNKEQQETYLKVFDLMPYESINLRALVNLTQALGGTLKTTGANRCRIELKNIYAHILVPKEALTKACNKATVTMHGGGHRSTSSQNNDREEAPNYLISQFKAAFIRAGYTPINLGLDPENTDAPKIET</sequence>
<dbReference type="EMBL" id="LNXV01000008">
    <property type="protein sequence ID" value="KTC84946.1"/>
    <property type="molecule type" value="Genomic_DNA"/>
</dbReference>